<organism evidence="2 3">
    <name type="scientific">Paenibacillus mendelii</name>
    <dbReference type="NCBI Taxonomy" id="206163"/>
    <lineage>
        <taxon>Bacteria</taxon>
        <taxon>Bacillati</taxon>
        <taxon>Bacillota</taxon>
        <taxon>Bacilli</taxon>
        <taxon>Bacillales</taxon>
        <taxon>Paenibacillaceae</taxon>
        <taxon>Paenibacillus</taxon>
    </lineage>
</organism>
<reference evidence="2 3" key="1">
    <citation type="submission" date="2024-09" db="EMBL/GenBank/DDBJ databases">
        <authorList>
            <person name="Sun Q."/>
            <person name="Mori K."/>
        </authorList>
    </citation>
    <scope>NUCLEOTIDE SEQUENCE [LARGE SCALE GENOMIC DNA]</scope>
    <source>
        <strain evidence="2 3">CCM 4839</strain>
    </source>
</reference>
<dbReference type="RefSeq" id="WP_204815658.1">
    <property type="nucleotide sequence ID" value="NZ_JANHOF010000001.1"/>
</dbReference>
<dbReference type="EMBL" id="JBHLVF010000041">
    <property type="protein sequence ID" value="MFC0394532.1"/>
    <property type="molecule type" value="Genomic_DNA"/>
</dbReference>
<keyword evidence="1" id="KW-1133">Transmembrane helix</keyword>
<comment type="caution">
    <text evidence="2">The sequence shown here is derived from an EMBL/GenBank/DDBJ whole genome shotgun (WGS) entry which is preliminary data.</text>
</comment>
<name>A0ABV6JFP7_9BACL</name>
<accession>A0ABV6JFP7</accession>
<dbReference type="Proteomes" id="UP001589818">
    <property type="component" value="Unassembled WGS sequence"/>
</dbReference>
<protein>
    <recommendedName>
        <fullName evidence="4">Histidine kinase</fullName>
    </recommendedName>
</protein>
<sequence>MLAIAGFMVIVAGIIAIDAPPLWRKKQKKELWIFFILLFFGTTLGILHFSIHKIPNPVNWIIIVYKPFSDMIATWLK</sequence>
<evidence type="ECO:0000313" key="3">
    <source>
        <dbReference type="Proteomes" id="UP001589818"/>
    </source>
</evidence>
<keyword evidence="1" id="KW-0812">Transmembrane</keyword>
<evidence type="ECO:0000256" key="1">
    <source>
        <dbReference type="SAM" id="Phobius"/>
    </source>
</evidence>
<keyword evidence="3" id="KW-1185">Reference proteome</keyword>
<proteinExistence type="predicted"/>
<keyword evidence="1" id="KW-0472">Membrane</keyword>
<feature type="transmembrane region" description="Helical" evidence="1">
    <location>
        <begin position="32"/>
        <end position="51"/>
    </location>
</feature>
<evidence type="ECO:0008006" key="4">
    <source>
        <dbReference type="Google" id="ProtNLM"/>
    </source>
</evidence>
<evidence type="ECO:0000313" key="2">
    <source>
        <dbReference type="EMBL" id="MFC0394532.1"/>
    </source>
</evidence>
<gene>
    <name evidence="2" type="ORF">ACFFJ8_24625</name>
</gene>